<dbReference type="InterPro" id="IPR037175">
    <property type="entry name" value="KFase_sf"/>
</dbReference>
<comment type="caution">
    <text evidence="2">The sequence shown here is derived from an EMBL/GenBank/DDBJ whole genome shotgun (WGS) entry which is preliminary data.</text>
</comment>
<dbReference type="InterPro" id="IPR007325">
    <property type="entry name" value="KFase/CYL"/>
</dbReference>
<dbReference type="GO" id="GO:0019441">
    <property type="term" value="P:L-tryptophan catabolic process to kynurenine"/>
    <property type="evidence" value="ECO:0007669"/>
    <property type="project" value="InterPro"/>
</dbReference>
<organism evidence="2 3">
    <name type="scientific">Methylosinus sporium</name>
    <dbReference type="NCBI Taxonomy" id="428"/>
    <lineage>
        <taxon>Bacteria</taxon>
        <taxon>Pseudomonadati</taxon>
        <taxon>Pseudomonadota</taxon>
        <taxon>Alphaproteobacteria</taxon>
        <taxon>Hyphomicrobiales</taxon>
        <taxon>Methylocystaceae</taxon>
        <taxon>Methylosinus</taxon>
    </lineage>
</organism>
<evidence type="ECO:0000313" key="3">
    <source>
        <dbReference type="Proteomes" id="UP000245137"/>
    </source>
</evidence>
<feature type="chain" id="PRO_5015632344" evidence="1">
    <location>
        <begin position="26"/>
        <end position="268"/>
    </location>
</feature>
<dbReference type="Pfam" id="PF04199">
    <property type="entry name" value="Cyclase"/>
    <property type="match status" value="1"/>
</dbReference>
<evidence type="ECO:0000256" key="1">
    <source>
        <dbReference type="SAM" id="SignalP"/>
    </source>
</evidence>
<dbReference type="OrthoDB" id="9777007at2"/>
<dbReference type="EMBL" id="PUIV01000014">
    <property type="protein sequence ID" value="PWB93898.1"/>
    <property type="molecule type" value="Genomic_DNA"/>
</dbReference>
<gene>
    <name evidence="2" type="ORF">C5689_10680</name>
</gene>
<dbReference type="PANTHER" id="PTHR31118:SF12">
    <property type="entry name" value="CYCLASE-LIKE PROTEIN 2"/>
    <property type="match status" value="1"/>
</dbReference>
<accession>A0A2U1SQK3</accession>
<reference evidence="2 3" key="1">
    <citation type="journal article" date="2018" name="Appl. Microbiol. Biotechnol.">
        <title>Co-cultivation of the strictly anaerobic methanogen Methanosarcina barkeri with aerobic methanotrophs in an oxygen-limited membrane bioreactor.</title>
        <authorList>
            <person name="In 't Zandt M.H."/>
            <person name="van den Bosch T.J.M."/>
            <person name="Rijkers R."/>
            <person name="van Kessel M.A.H.J."/>
            <person name="Jetten M.S.M."/>
            <person name="Welte C.U."/>
        </authorList>
    </citation>
    <scope>NUCLEOTIDE SEQUENCE [LARGE SCALE GENOMIC DNA]</scope>
    <source>
        <strain evidence="2 3">DSM 17706</strain>
    </source>
</reference>
<dbReference type="Proteomes" id="UP000245137">
    <property type="component" value="Unassembled WGS sequence"/>
</dbReference>
<protein>
    <submittedName>
        <fullName evidence="2">Cyclase</fullName>
    </submittedName>
</protein>
<dbReference type="RefSeq" id="WP_108917265.1">
    <property type="nucleotide sequence ID" value="NZ_BGJY01000020.1"/>
</dbReference>
<keyword evidence="3" id="KW-1185">Reference proteome</keyword>
<name>A0A2U1SQK3_METSR</name>
<dbReference type="Gene3D" id="3.50.30.50">
    <property type="entry name" value="Putative cyclase"/>
    <property type="match status" value="1"/>
</dbReference>
<proteinExistence type="predicted"/>
<dbReference type="AlphaFoldDB" id="A0A2U1SQK3"/>
<keyword evidence="1" id="KW-0732">Signal</keyword>
<dbReference type="SUPFAM" id="SSF102198">
    <property type="entry name" value="Putative cyclase"/>
    <property type="match status" value="1"/>
</dbReference>
<evidence type="ECO:0000313" key="2">
    <source>
        <dbReference type="EMBL" id="PWB93898.1"/>
    </source>
</evidence>
<sequence length="268" mass="28427">MAHHPIRGLVLAAFLSSMIAAPAFGQSLDLSKSTIVDLTHSFDAKTIYWPTSPSGFELKSLHNGLTERGYFYAANSFCSPEHGGTHLDAPLHFAQGHWTNAEIPVDRFVGPAFVIDVSAKAAANPDYTLTPEDIAEWEEAHGRIPQGAIVLLRTGWSARWSDRKAYLGDDTPGDATHLHFPGYGAQAAALLVVDRRAKLIGIDTASVDNGPSQDFLVHRIVAGADAAGLENLDNLDKLPATGAVVFALPMKISGGTGGPARVVAVVAK</sequence>
<dbReference type="PANTHER" id="PTHR31118">
    <property type="entry name" value="CYCLASE-LIKE PROTEIN 2"/>
    <property type="match status" value="1"/>
</dbReference>
<dbReference type="GO" id="GO:0004061">
    <property type="term" value="F:arylformamidase activity"/>
    <property type="evidence" value="ECO:0007669"/>
    <property type="project" value="InterPro"/>
</dbReference>
<feature type="signal peptide" evidence="1">
    <location>
        <begin position="1"/>
        <end position="25"/>
    </location>
</feature>